<proteinExistence type="predicted"/>
<evidence type="ECO:0000313" key="2">
    <source>
        <dbReference type="Proteomes" id="UP001230504"/>
    </source>
</evidence>
<keyword evidence="2" id="KW-1185">Reference proteome</keyword>
<dbReference type="AlphaFoldDB" id="A0AAD8PIY2"/>
<dbReference type="Proteomes" id="UP001230504">
    <property type="component" value="Unassembled WGS sequence"/>
</dbReference>
<protein>
    <submittedName>
        <fullName evidence="1">Uncharacterized protein</fullName>
    </submittedName>
</protein>
<gene>
    <name evidence="1" type="ORF">LY79DRAFT_645124</name>
</gene>
<dbReference type="RefSeq" id="XP_060406861.1">
    <property type="nucleotide sequence ID" value="XM_060562433.1"/>
</dbReference>
<dbReference type="GeneID" id="85446673"/>
<evidence type="ECO:0000313" key="1">
    <source>
        <dbReference type="EMBL" id="KAK1563974.1"/>
    </source>
</evidence>
<comment type="caution">
    <text evidence="1">The sequence shown here is derived from an EMBL/GenBank/DDBJ whole genome shotgun (WGS) entry which is preliminary data.</text>
</comment>
<dbReference type="EMBL" id="JAHLJV010000229">
    <property type="protein sequence ID" value="KAK1563974.1"/>
    <property type="molecule type" value="Genomic_DNA"/>
</dbReference>
<name>A0AAD8PIY2_9PEZI</name>
<sequence length="252" mass="28929">MDTDDLSVAASSTAEIPETNRKVPMLSDSSRRLYWTLNGPLENSIQVAPNRYYEPGDVMEPYFRPGDAVAGISPSWHPVSQESLMEPPVTAITVRIECMDALEDVWVELNRDYTDINTDPQQPRAKDVQLEVTTSGEFLTIHDYVSAVHPWLIGLRERIIDTLHRYGVNGPWRPEAKLLVRQFGFRPIDIGREDMDWWVLRHQKPRPISELSAFPLSMAEREAAHLRTIERMKARSAARILELQRLRQEGNN</sequence>
<organism evidence="1 2">
    <name type="scientific">Colletotrichum navitas</name>
    <dbReference type="NCBI Taxonomy" id="681940"/>
    <lineage>
        <taxon>Eukaryota</taxon>
        <taxon>Fungi</taxon>
        <taxon>Dikarya</taxon>
        <taxon>Ascomycota</taxon>
        <taxon>Pezizomycotina</taxon>
        <taxon>Sordariomycetes</taxon>
        <taxon>Hypocreomycetidae</taxon>
        <taxon>Glomerellales</taxon>
        <taxon>Glomerellaceae</taxon>
        <taxon>Colletotrichum</taxon>
        <taxon>Colletotrichum graminicola species complex</taxon>
    </lineage>
</organism>
<accession>A0AAD8PIY2</accession>
<reference evidence="1" key="1">
    <citation type="submission" date="2021-06" db="EMBL/GenBank/DDBJ databases">
        <title>Comparative genomics, transcriptomics and evolutionary studies reveal genomic signatures of adaptation to plant cell wall in hemibiotrophic fungi.</title>
        <authorList>
            <consortium name="DOE Joint Genome Institute"/>
            <person name="Baroncelli R."/>
            <person name="Diaz J.F."/>
            <person name="Benocci T."/>
            <person name="Peng M."/>
            <person name="Battaglia E."/>
            <person name="Haridas S."/>
            <person name="Andreopoulos W."/>
            <person name="Labutti K."/>
            <person name="Pangilinan J."/>
            <person name="Floch G.L."/>
            <person name="Makela M.R."/>
            <person name="Henrissat B."/>
            <person name="Grigoriev I.V."/>
            <person name="Crouch J.A."/>
            <person name="De Vries R.P."/>
            <person name="Sukno S.A."/>
            <person name="Thon M.R."/>
        </authorList>
    </citation>
    <scope>NUCLEOTIDE SEQUENCE</scope>
    <source>
        <strain evidence="1">CBS 125086</strain>
    </source>
</reference>